<dbReference type="KEGG" id="cate:C2869_14560"/>
<protein>
    <submittedName>
        <fullName evidence="1">Uncharacterized protein</fullName>
    </submittedName>
</protein>
<sequence>MNKSAAQQRDFAQDSERLLTYSQLCNVFYERELKMLMDSDMPPALLQKRLSSLSFYVKRAAESIISLSSPISLDSQNGAWSASQKRKIPTEKVDPEANFKWFSRYSDIGLIVPIQITQQGLTHIKLDCIDEIDTVNQCFHVNELGWFNFYGQTLQDDLIKHKTAFKSAKDIMIAACCGHQWIGSDRTYHRTLSLRELLLTSVINWQQLNKPLPITKTS</sequence>
<evidence type="ECO:0000313" key="1">
    <source>
        <dbReference type="EMBL" id="AWB67588.1"/>
    </source>
</evidence>
<dbReference type="OrthoDB" id="6321522at2"/>
<keyword evidence="2" id="KW-1185">Reference proteome</keyword>
<name>A0A2S0VTP3_9ALTE</name>
<dbReference type="AlphaFoldDB" id="A0A2S0VTP3"/>
<evidence type="ECO:0000313" key="2">
    <source>
        <dbReference type="Proteomes" id="UP000244441"/>
    </source>
</evidence>
<gene>
    <name evidence="1" type="ORF">C2869_14560</name>
</gene>
<organism evidence="1 2">
    <name type="scientific">Saccharobesus litoralis</name>
    <dbReference type="NCBI Taxonomy" id="2172099"/>
    <lineage>
        <taxon>Bacteria</taxon>
        <taxon>Pseudomonadati</taxon>
        <taxon>Pseudomonadota</taxon>
        <taxon>Gammaproteobacteria</taxon>
        <taxon>Alteromonadales</taxon>
        <taxon>Alteromonadaceae</taxon>
        <taxon>Saccharobesus</taxon>
    </lineage>
</organism>
<proteinExistence type="predicted"/>
<dbReference type="EMBL" id="CP026604">
    <property type="protein sequence ID" value="AWB67588.1"/>
    <property type="molecule type" value="Genomic_DNA"/>
</dbReference>
<reference evidence="1 2" key="1">
    <citation type="submission" date="2018-01" db="EMBL/GenBank/DDBJ databases">
        <title>Genome sequence of a Cantenovulum-like bacteria.</title>
        <authorList>
            <person name="Tan W.R."/>
            <person name="Lau N.-S."/>
            <person name="Go F."/>
            <person name="Amirul A.-A.A."/>
        </authorList>
    </citation>
    <scope>NUCLEOTIDE SEQUENCE [LARGE SCALE GENOMIC DNA]</scope>
    <source>
        <strain evidence="1 2">CCB-QB4</strain>
    </source>
</reference>
<accession>A0A2S0VTP3</accession>
<dbReference type="Proteomes" id="UP000244441">
    <property type="component" value="Chromosome"/>
</dbReference>